<protein>
    <submittedName>
        <fullName evidence="1">Uncharacterized protein</fullName>
    </submittedName>
</protein>
<sequence>MVSRSFLYLGTKSKVGLLNVKMHALARSTIPKWRNTKTRIRPTSAVFPLENDHRYLHHRRYDVLVYMTMAIYDMICCFTL</sequence>
<proteinExistence type="predicted"/>
<organism evidence="1 2">
    <name type="scientific">Pleurodeles waltl</name>
    <name type="common">Iberian ribbed newt</name>
    <dbReference type="NCBI Taxonomy" id="8319"/>
    <lineage>
        <taxon>Eukaryota</taxon>
        <taxon>Metazoa</taxon>
        <taxon>Chordata</taxon>
        <taxon>Craniata</taxon>
        <taxon>Vertebrata</taxon>
        <taxon>Euteleostomi</taxon>
        <taxon>Amphibia</taxon>
        <taxon>Batrachia</taxon>
        <taxon>Caudata</taxon>
        <taxon>Salamandroidea</taxon>
        <taxon>Salamandridae</taxon>
        <taxon>Pleurodelinae</taxon>
        <taxon>Pleurodeles</taxon>
    </lineage>
</organism>
<gene>
    <name evidence="1" type="ORF">NDU88_002952</name>
</gene>
<dbReference type="Proteomes" id="UP001066276">
    <property type="component" value="Chromosome 4_2"/>
</dbReference>
<accession>A0AAV7SFC3</accession>
<dbReference type="EMBL" id="JANPWB010000008">
    <property type="protein sequence ID" value="KAJ1162484.1"/>
    <property type="molecule type" value="Genomic_DNA"/>
</dbReference>
<reference evidence="1" key="1">
    <citation type="journal article" date="2022" name="bioRxiv">
        <title>Sequencing and chromosome-scale assembly of the giantPleurodeles waltlgenome.</title>
        <authorList>
            <person name="Brown T."/>
            <person name="Elewa A."/>
            <person name="Iarovenko S."/>
            <person name="Subramanian E."/>
            <person name="Araus A.J."/>
            <person name="Petzold A."/>
            <person name="Susuki M."/>
            <person name="Suzuki K.-i.T."/>
            <person name="Hayashi T."/>
            <person name="Toyoda A."/>
            <person name="Oliveira C."/>
            <person name="Osipova E."/>
            <person name="Leigh N.D."/>
            <person name="Simon A."/>
            <person name="Yun M.H."/>
        </authorList>
    </citation>
    <scope>NUCLEOTIDE SEQUENCE</scope>
    <source>
        <strain evidence="1">20211129_DDA</strain>
        <tissue evidence="1">Liver</tissue>
    </source>
</reference>
<dbReference type="AlphaFoldDB" id="A0AAV7SFC3"/>
<evidence type="ECO:0000313" key="1">
    <source>
        <dbReference type="EMBL" id="KAJ1162484.1"/>
    </source>
</evidence>
<evidence type="ECO:0000313" key="2">
    <source>
        <dbReference type="Proteomes" id="UP001066276"/>
    </source>
</evidence>
<keyword evidence="2" id="KW-1185">Reference proteome</keyword>
<comment type="caution">
    <text evidence="1">The sequence shown here is derived from an EMBL/GenBank/DDBJ whole genome shotgun (WGS) entry which is preliminary data.</text>
</comment>
<name>A0AAV7SFC3_PLEWA</name>